<dbReference type="AlphaFoldDB" id="A0A5B7I2G9"/>
<gene>
    <name evidence="2" type="ORF">E2C01_070030</name>
</gene>
<evidence type="ECO:0000313" key="2">
    <source>
        <dbReference type="EMBL" id="MPC75637.1"/>
    </source>
</evidence>
<keyword evidence="1" id="KW-0472">Membrane</keyword>
<keyword evidence="1" id="KW-1133">Transmembrane helix</keyword>
<protein>
    <submittedName>
        <fullName evidence="2">Uncharacterized protein</fullName>
    </submittedName>
</protein>
<keyword evidence="3" id="KW-1185">Reference proteome</keyword>
<evidence type="ECO:0000313" key="3">
    <source>
        <dbReference type="Proteomes" id="UP000324222"/>
    </source>
</evidence>
<keyword evidence="1" id="KW-0812">Transmembrane</keyword>
<organism evidence="2 3">
    <name type="scientific">Portunus trituberculatus</name>
    <name type="common">Swimming crab</name>
    <name type="synonym">Neptunus trituberculatus</name>
    <dbReference type="NCBI Taxonomy" id="210409"/>
    <lineage>
        <taxon>Eukaryota</taxon>
        <taxon>Metazoa</taxon>
        <taxon>Ecdysozoa</taxon>
        <taxon>Arthropoda</taxon>
        <taxon>Crustacea</taxon>
        <taxon>Multicrustacea</taxon>
        <taxon>Malacostraca</taxon>
        <taxon>Eumalacostraca</taxon>
        <taxon>Eucarida</taxon>
        <taxon>Decapoda</taxon>
        <taxon>Pleocyemata</taxon>
        <taxon>Brachyura</taxon>
        <taxon>Eubrachyura</taxon>
        <taxon>Portunoidea</taxon>
        <taxon>Portunidae</taxon>
        <taxon>Portuninae</taxon>
        <taxon>Portunus</taxon>
    </lineage>
</organism>
<reference evidence="2 3" key="1">
    <citation type="submission" date="2019-05" db="EMBL/GenBank/DDBJ databases">
        <title>Another draft genome of Portunus trituberculatus and its Hox gene families provides insights of decapod evolution.</title>
        <authorList>
            <person name="Jeong J.-H."/>
            <person name="Song I."/>
            <person name="Kim S."/>
            <person name="Choi T."/>
            <person name="Kim D."/>
            <person name="Ryu S."/>
            <person name="Kim W."/>
        </authorList>
    </citation>
    <scope>NUCLEOTIDE SEQUENCE [LARGE SCALE GENOMIC DNA]</scope>
    <source>
        <tissue evidence="2">Muscle</tissue>
    </source>
</reference>
<proteinExistence type="predicted"/>
<comment type="caution">
    <text evidence="2">The sequence shown here is derived from an EMBL/GenBank/DDBJ whole genome shotgun (WGS) entry which is preliminary data.</text>
</comment>
<accession>A0A5B7I2G9</accession>
<evidence type="ECO:0000256" key="1">
    <source>
        <dbReference type="SAM" id="Phobius"/>
    </source>
</evidence>
<dbReference type="EMBL" id="VSRR010041556">
    <property type="protein sequence ID" value="MPC75637.1"/>
    <property type="molecule type" value="Genomic_DNA"/>
</dbReference>
<feature type="transmembrane region" description="Helical" evidence="1">
    <location>
        <begin position="12"/>
        <end position="30"/>
    </location>
</feature>
<name>A0A5B7I2G9_PORTR</name>
<sequence>MMVEMGKVRLMMMMAVVVAVVVVVVGRLGWW</sequence>
<dbReference type="Proteomes" id="UP000324222">
    <property type="component" value="Unassembled WGS sequence"/>
</dbReference>